<keyword evidence="3" id="KW-0614">Plasmid</keyword>
<sequence>MTDRTTPAPDHPTPAYQDGSPAATPPNTFSQAFRNFVGDNPKDIEGLLAYALYKQSITEDRERGLPVQPGASRNPGSNTIDNLRRAARTLLQEYSSKILEAEKPGLQRTAIWAKLDEVSGNLATLQTNIITHVERRTRTWAGVKASVYGWFLSIALTILIVVGFSTPNPVNRIIDWLKALMS</sequence>
<dbReference type="EMBL" id="HE577332">
    <property type="protein sequence ID" value="CCD03912.1"/>
    <property type="molecule type" value="Genomic_DNA"/>
</dbReference>
<evidence type="ECO:0000256" key="1">
    <source>
        <dbReference type="SAM" id="MobiDB-lite"/>
    </source>
</evidence>
<keyword evidence="2" id="KW-0472">Membrane</keyword>
<evidence type="ECO:0000256" key="2">
    <source>
        <dbReference type="SAM" id="Phobius"/>
    </source>
</evidence>
<proteinExistence type="predicted"/>
<organism evidence="3 4">
    <name type="scientific">Azospirillum baldaniorum</name>
    <dbReference type="NCBI Taxonomy" id="1064539"/>
    <lineage>
        <taxon>Bacteria</taxon>
        <taxon>Pseudomonadati</taxon>
        <taxon>Pseudomonadota</taxon>
        <taxon>Alphaproteobacteria</taxon>
        <taxon>Rhodospirillales</taxon>
        <taxon>Azospirillaceae</taxon>
        <taxon>Azospirillum</taxon>
    </lineage>
</organism>
<name>A0A9P1NS84_9PROT</name>
<evidence type="ECO:0000313" key="4">
    <source>
        <dbReference type="Proteomes" id="UP000007319"/>
    </source>
</evidence>
<gene>
    <name evidence="3" type="ORF">AZOBR_p50142</name>
</gene>
<accession>A0A9P1NS84</accession>
<protein>
    <submittedName>
        <fullName evidence="3">Uncharacterized protein</fullName>
    </submittedName>
</protein>
<dbReference type="KEGG" id="abs:AZOBR_p50142"/>
<reference evidence="3 4" key="1">
    <citation type="journal article" date="2011" name="PLoS Genet.">
        <title>Azospirillum genomes reveal transition of bacteria from aquatic to terrestrial environments.</title>
        <authorList>
            <person name="Wisniewski-Dye F."/>
            <person name="Borziak K."/>
            <person name="Khalsa-Moyers G."/>
            <person name="Alexandre G."/>
            <person name="Sukharnikov L.O."/>
            <person name="Wuichet K."/>
            <person name="Hurst G.B."/>
            <person name="McDonald W.H."/>
            <person name="Robertson J.S."/>
            <person name="Barbe V."/>
            <person name="Calteau A."/>
            <person name="Rouy Z."/>
            <person name="Mangenot S."/>
            <person name="Prigent-Combaret C."/>
            <person name="Normand P."/>
            <person name="Boyer M."/>
            <person name="Siguier P."/>
            <person name="Dessaux Y."/>
            <person name="Elmerich C."/>
            <person name="Condemine G."/>
            <person name="Krishnen G."/>
            <person name="Kennedy I."/>
            <person name="Paterson A.H."/>
            <person name="Gonzalez V."/>
            <person name="Mavingui P."/>
            <person name="Zhulin I.B."/>
        </authorList>
    </citation>
    <scope>NUCLEOTIDE SEQUENCE [LARGE SCALE GENOMIC DNA]</scope>
    <source>
        <strain evidence="3 4">Sp245</strain>
    </source>
</reference>
<keyword evidence="2" id="KW-0812">Transmembrane</keyword>
<feature type="transmembrane region" description="Helical" evidence="2">
    <location>
        <begin position="145"/>
        <end position="166"/>
    </location>
</feature>
<evidence type="ECO:0000313" key="3">
    <source>
        <dbReference type="EMBL" id="CCD03912.1"/>
    </source>
</evidence>
<dbReference type="AlphaFoldDB" id="A0A9P1NS84"/>
<geneLocation type="plasmid" evidence="3 4">
    <name>AZOBR_p5</name>
</geneLocation>
<keyword evidence="2" id="KW-1133">Transmembrane helix</keyword>
<dbReference type="RefSeq" id="WP_014242707.1">
    <property type="nucleotide sequence ID" value="NC_016619.1"/>
</dbReference>
<keyword evidence="4" id="KW-1185">Reference proteome</keyword>
<feature type="region of interest" description="Disordered" evidence="1">
    <location>
        <begin position="1"/>
        <end position="28"/>
    </location>
</feature>
<dbReference type="Proteomes" id="UP000007319">
    <property type="component" value="Plasmid AZOBR_p5"/>
</dbReference>